<dbReference type="OrthoDB" id="196547at2759"/>
<dbReference type="PROSITE" id="PS50132">
    <property type="entry name" value="RGS"/>
    <property type="match status" value="1"/>
</dbReference>
<dbReference type="OMA" id="MEFCEIC"/>
<dbReference type="InterPro" id="IPR052246">
    <property type="entry name" value="Cell_Polariz_PKAAnc"/>
</dbReference>
<dbReference type="SUPFAM" id="SSF48097">
    <property type="entry name" value="Regulator of G-protein signaling, RGS"/>
    <property type="match status" value="1"/>
</dbReference>
<evidence type="ECO:0000313" key="2">
    <source>
        <dbReference type="EMBL" id="ELP94995.1"/>
    </source>
</evidence>
<dbReference type="Proteomes" id="UP000014680">
    <property type="component" value="Unassembled WGS sequence"/>
</dbReference>
<dbReference type="KEGG" id="eiv:EIN_251790"/>
<organism evidence="2 3">
    <name type="scientific">Entamoeba invadens IP1</name>
    <dbReference type="NCBI Taxonomy" id="370355"/>
    <lineage>
        <taxon>Eukaryota</taxon>
        <taxon>Amoebozoa</taxon>
        <taxon>Evosea</taxon>
        <taxon>Archamoebae</taxon>
        <taxon>Mastigamoebida</taxon>
        <taxon>Entamoebidae</taxon>
        <taxon>Entamoeba</taxon>
    </lineage>
</organism>
<dbReference type="PANTHER" id="PTHR13155">
    <property type="entry name" value="A-KINASE ANCHOR PROTEINS"/>
    <property type="match status" value="1"/>
</dbReference>
<dbReference type="InterPro" id="IPR036305">
    <property type="entry name" value="RGS_sf"/>
</dbReference>
<dbReference type="VEuPathDB" id="AmoebaDB:EIN_251790"/>
<protein>
    <recommendedName>
        <fullName evidence="1">RGS domain-containing protein</fullName>
    </recommendedName>
</protein>
<dbReference type="EMBL" id="KB206169">
    <property type="protein sequence ID" value="ELP94995.1"/>
    <property type="molecule type" value="Genomic_DNA"/>
</dbReference>
<dbReference type="GeneID" id="14893851"/>
<reference evidence="2 3" key="1">
    <citation type="submission" date="2012-10" db="EMBL/GenBank/DDBJ databases">
        <authorList>
            <person name="Zafar N."/>
            <person name="Inman J."/>
            <person name="Hall N."/>
            <person name="Lorenzi H."/>
            <person name="Caler E."/>
        </authorList>
    </citation>
    <scope>NUCLEOTIDE SEQUENCE [LARGE SCALE GENOMIC DNA]</scope>
    <source>
        <strain evidence="2 3">IP1</strain>
    </source>
</reference>
<dbReference type="InterPro" id="IPR016137">
    <property type="entry name" value="RGS"/>
</dbReference>
<dbReference type="AlphaFoldDB" id="A0A0A1UEJ0"/>
<evidence type="ECO:0000313" key="3">
    <source>
        <dbReference type="Proteomes" id="UP000014680"/>
    </source>
</evidence>
<dbReference type="InterPro" id="IPR044926">
    <property type="entry name" value="RGS_subdomain_2"/>
</dbReference>
<dbReference type="CDD" id="cd07440">
    <property type="entry name" value="RGS"/>
    <property type="match status" value="1"/>
</dbReference>
<dbReference type="RefSeq" id="XP_004261766.1">
    <property type="nucleotide sequence ID" value="XM_004261718.1"/>
</dbReference>
<evidence type="ECO:0000259" key="1">
    <source>
        <dbReference type="PROSITE" id="PS50132"/>
    </source>
</evidence>
<accession>A0A0A1UEJ0</accession>
<gene>
    <name evidence="2" type="ORF">EIN_251790</name>
</gene>
<dbReference type="Gene3D" id="1.10.167.10">
    <property type="entry name" value="Regulator of G-protein Signalling 4, domain 2"/>
    <property type="match status" value="1"/>
</dbReference>
<name>A0A0A1UEJ0_ENTIV</name>
<dbReference type="Pfam" id="PF00615">
    <property type="entry name" value="RGS"/>
    <property type="match status" value="1"/>
</dbReference>
<keyword evidence="3" id="KW-1185">Reference proteome</keyword>
<dbReference type="PANTHER" id="PTHR13155:SF1">
    <property type="entry name" value="A-KINASE ANCHOR PROTEIN 10, MITOCHONDRIAL"/>
    <property type="match status" value="1"/>
</dbReference>
<sequence length="709" mass="81796">MLKDRISRLSRDGDMLFTKDKQICEQFKRNASNLLSDIKTLTFTIKTTMNLIQKINTQIGNLYTGSDSIIADELKQFLASTESMEITSLPLIEKEVDCCEASLKEFTKKSSKLSNDELKALIEQRFDNLDPCILLYMKTVINFEGEKANSFKKILYYAVQDGLSVPKGLKLLSTFQSIADSRVGSLYLEKYLKESNEERLIQFYRAVLLYRNIKTENVRSWVCREIFEEFISVGSVKEIPLQENTRNKIILRYAQGFSNDIFDEACRAILDLMMKKNVFENFQKSAYFKPLINRITPLGENVENVDVVCGVETYVQVAKMLSPFNLVEYTDIFVNKGYTMPQIMPLVTDKFIHKIARNNVDRKHLLDFSKLAKETEIEASSLLTKEAITKVQTISDDFVKFIEETFNNLRQTLDFLNYTKTVPKDELSVAQIQEKSENAFLELNAKHHVAYRMLKKCGNLQELEPLLPQIVEALLCLMIDEHLGDYNASNHWKTQIKMPQRSVLRVNRLVQKGQKQLSKDDENIQPKKQLNERNDQIEDEEEDIMDKLKMIGTFRKATEKDLRLSLQSHLDEKVTQSEKLETKLSQTILTIKSTILPKISNMKQQLMNLNREKDYIDIEKDLILLNKFVELVGEKIATPNLIKNNKFDVKANDSTLRKKVNEALNELESVQISSDAILEELTNLLVQVRTTNTTAVKYQNLVTKLANVL</sequence>
<dbReference type="SMART" id="SM00315">
    <property type="entry name" value="RGS"/>
    <property type="match status" value="1"/>
</dbReference>
<feature type="domain" description="RGS" evidence="1">
    <location>
        <begin position="174"/>
        <end position="292"/>
    </location>
</feature>
<proteinExistence type="predicted"/>